<dbReference type="InterPro" id="IPR009228">
    <property type="entry name" value="Capsid_scaffold_GpO"/>
</dbReference>
<accession>A0A6I4U1D3</accession>
<dbReference type="RefSeq" id="WP_202392792.1">
    <property type="nucleotide sequence ID" value="NZ_JBHSCP010000002.1"/>
</dbReference>
<evidence type="ECO:0000256" key="1">
    <source>
        <dbReference type="SAM" id="MobiDB-lite"/>
    </source>
</evidence>
<comment type="caution">
    <text evidence="2">The sequence shown here is derived from an EMBL/GenBank/DDBJ whole genome shotgun (WGS) entry which is preliminary data.</text>
</comment>
<organism evidence="2 3">
    <name type="scientific">Croceibacterium xixiisoli</name>
    <dbReference type="NCBI Taxonomy" id="1476466"/>
    <lineage>
        <taxon>Bacteria</taxon>
        <taxon>Pseudomonadati</taxon>
        <taxon>Pseudomonadota</taxon>
        <taxon>Alphaproteobacteria</taxon>
        <taxon>Sphingomonadales</taxon>
        <taxon>Erythrobacteraceae</taxon>
        <taxon>Croceibacterium</taxon>
    </lineage>
</organism>
<evidence type="ECO:0000313" key="3">
    <source>
        <dbReference type="Proteomes" id="UP000469430"/>
    </source>
</evidence>
<proteinExistence type="predicted"/>
<sequence>MAKSKFFCIAVEGATVDGREIKREWLEQMAASYDPKTYTARINCEHIAGYSPDAPFNAYGSVLALKTDTVELNINGEMKSLLGLFAEIEPNAQLIEMTKNDQKIFTSCEINPNFVGEGKAYLVGLAATDGPASLGTDRLKFAAMARPNVFTPAFSTAIDVVAEVDQGGIADAIRSGFAGMAAMFSRQDDKPKDPVTPPPAAANDNSFDIAAFSAAIGQQVAAAVQPAHDAIAAIRADFTALQGKLEATEDPHSFRRQPATGGGGNAAHLTDC</sequence>
<dbReference type="Pfam" id="PF05929">
    <property type="entry name" value="Phage_GPO"/>
    <property type="match status" value="1"/>
</dbReference>
<reference evidence="2 3" key="1">
    <citation type="submission" date="2019-12" db="EMBL/GenBank/DDBJ databases">
        <title>Genomic-based taxomic classification of the family Erythrobacteraceae.</title>
        <authorList>
            <person name="Xu L."/>
        </authorList>
    </citation>
    <scope>NUCLEOTIDE SEQUENCE [LARGE SCALE GENOMIC DNA]</scope>
    <source>
        <strain evidence="2 3">S36</strain>
    </source>
</reference>
<evidence type="ECO:0000313" key="2">
    <source>
        <dbReference type="EMBL" id="MXP00474.1"/>
    </source>
</evidence>
<gene>
    <name evidence="2" type="ORF">GRI97_15900</name>
</gene>
<dbReference type="Proteomes" id="UP000469430">
    <property type="component" value="Unassembled WGS sequence"/>
</dbReference>
<feature type="region of interest" description="Disordered" evidence="1">
    <location>
        <begin position="247"/>
        <end position="272"/>
    </location>
</feature>
<dbReference type="EMBL" id="WTYJ01000003">
    <property type="protein sequence ID" value="MXP00474.1"/>
    <property type="molecule type" value="Genomic_DNA"/>
</dbReference>
<protein>
    <submittedName>
        <fullName evidence="2">Phage capsid protein</fullName>
    </submittedName>
</protein>
<dbReference type="AlphaFoldDB" id="A0A6I4U1D3"/>
<keyword evidence="3" id="KW-1185">Reference proteome</keyword>
<name>A0A6I4U1D3_9SPHN</name>